<accession>A0AAW1M5X2</accession>
<evidence type="ECO:0000313" key="2">
    <source>
        <dbReference type="Proteomes" id="UP001458880"/>
    </source>
</evidence>
<comment type="caution">
    <text evidence="1">The sequence shown here is derived from an EMBL/GenBank/DDBJ whole genome shotgun (WGS) entry which is preliminary data.</text>
</comment>
<dbReference type="EMBL" id="JASPKY010000062">
    <property type="protein sequence ID" value="KAK9744097.1"/>
    <property type="molecule type" value="Genomic_DNA"/>
</dbReference>
<sequence length="151" mass="17003">MGSPRLQKSLASLIGFGGDSVNMLGFYEDDIVVDNDTFFTKIFVAPNGTMNIDAVIGQELLRHVEMKSSIDNNTISYKPKKTKTTNVTMKIITSEDIPIYHQPRRLPFTEPEIVDNQVQVGIIESCTSEYASQVVVVKKKDGFHRLCIDYR</sequence>
<reference evidence="1 2" key="1">
    <citation type="journal article" date="2024" name="BMC Genomics">
        <title>De novo assembly and annotation of Popillia japonica's genome with initial clues to its potential as an invasive pest.</title>
        <authorList>
            <person name="Cucini C."/>
            <person name="Boschi S."/>
            <person name="Funari R."/>
            <person name="Cardaioli E."/>
            <person name="Iannotti N."/>
            <person name="Marturano G."/>
            <person name="Paoli F."/>
            <person name="Bruttini M."/>
            <person name="Carapelli A."/>
            <person name="Frati F."/>
            <person name="Nardi F."/>
        </authorList>
    </citation>
    <scope>NUCLEOTIDE SEQUENCE [LARGE SCALE GENOMIC DNA]</scope>
    <source>
        <strain evidence="1">DMR45628</strain>
    </source>
</reference>
<protein>
    <submittedName>
        <fullName evidence="1">Uncharacterized protein</fullName>
    </submittedName>
</protein>
<dbReference type="Proteomes" id="UP001458880">
    <property type="component" value="Unassembled WGS sequence"/>
</dbReference>
<name>A0AAW1M5X2_POPJA</name>
<dbReference type="AlphaFoldDB" id="A0AAW1M5X2"/>
<dbReference type="Gene3D" id="3.10.10.10">
    <property type="entry name" value="HIV Type 1 Reverse Transcriptase, subunit A, domain 1"/>
    <property type="match status" value="1"/>
</dbReference>
<keyword evidence="2" id="KW-1185">Reference proteome</keyword>
<dbReference type="InterPro" id="IPR043502">
    <property type="entry name" value="DNA/RNA_pol_sf"/>
</dbReference>
<dbReference type="GO" id="GO:0071897">
    <property type="term" value="P:DNA biosynthetic process"/>
    <property type="evidence" value="ECO:0007669"/>
    <property type="project" value="UniProtKB-ARBA"/>
</dbReference>
<evidence type="ECO:0000313" key="1">
    <source>
        <dbReference type="EMBL" id="KAK9744097.1"/>
    </source>
</evidence>
<proteinExistence type="predicted"/>
<organism evidence="1 2">
    <name type="scientific">Popillia japonica</name>
    <name type="common">Japanese beetle</name>
    <dbReference type="NCBI Taxonomy" id="7064"/>
    <lineage>
        <taxon>Eukaryota</taxon>
        <taxon>Metazoa</taxon>
        <taxon>Ecdysozoa</taxon>
        <taxon>Arthropoda</taxon>
        <taxon>Hexapoda</taxon>
        <taxon>Insecta</taxon>
        <taxon>Pterygota</taxon>
        <taxon>Neoptera</taxon>
        <taxon>Endopterygota</taxon>
        <taxon>Coleoptera</taxon>
        <taxon>Polyphaga</taxon>
        <taxon>Scarabaeiformia</taxon>
        <taxon>Scarabaeidae</taxon>
        <taxon>Rutelinae</taxon>
        <taxon>Popillia</taxon>
    </lineage>
</organism>
<gene>
    <name evidence="1" type="ORF">QE152_g8057</name>
</gene>
<dbReference type="SUPFAM" id="SSF56672">
    <property type="entry name" value="DNA/RNA polymerases"/>
    <property type="match status" value="1"/>
</dbReference>